<proteinExistence type="predicted"/>
<name>A0A345NRJ5_9MICO</name>
<dbReference type="KEGG" id="orn:DV701_17425"/>
<dbReference type="Pfam" id="PF11305">
    <property type="entry name" value="DUF3107"/>
    <property type="match status" value="1"/>
</dbReference>
<evidence type="ECO:0000313" key="1">
    <source>
        <dbReference type="EMBL" id="AXH97653.1"/>
    </source>
</evidence>
<evidence type="ECO:0000313" key="2">
    <source>
        <dbReference type="Proteomes" id="UP000253790"/>
    </source>
</evidence>
<dbReference type="InterPro" id="IPR021456">
    <property type="entry name" value="DUF3107"/>
</dbReference>
<protein>
    <submittedName>
        <fullName evidence="1">DUF3107 domain-containing protein</fullName>
    </submittedName>
</protein>
<dbReference type="Proteomes" id="UP000253790">
    <property type="component" value="Chromosome"/>
</dbReference>
<sequence length="75" mass="7871">MEIRIGVRDVAREVTFESDSTPEQVRSLIAEALSSGSALIELQDDKGGTVLVPAAALGYVEIGSPEKGRVGFGSH</sequence>
<reference evidence="1 2" key="1">
    <citation type="submission" date="2018-07" db="EMBL/GenBank/DDBJ databases">
        <title>Complete genome sequencing of Ornithinimicrobium sp. AMA3305.</title>
        <authorList>
            <person name="Bae J.-W."/>
        </authorList>
    </citation>
    <scope>NUCLEOTIDE SEQUENCE [LARGE SCALE GENOMIC DNA]</scope>
    <source>
        <strain evidence="1 2">AMA3305</strain>
    </source>
</reference>
<dbReference type="EMBL" id="CP031229">
    <property type="protein sequence ID" value="AXH97653.1"/>
    <property type="molecule type" value="Genomic_DNA"/>
</dbReference>
<gene>
    <name evidence="1" type="ORF">DV701_17425</name>
</gene>
<dbReference type="AlphaFoldDB" id="A0A345NRJ5"/>
<dbReference type="OrthoDB" id="3268468at2"/>
<dbReference type="RefSeq" id="WP_114930224.1">
    <property type="nucleotide sequence ID" value="NZ_CP031229.1"/>
</dbReference>
<keyword evidence="2" id="KW-1185">Reference proteome</keyword>
<accession>A0A345NRJ5</accession>
<organism evidence="1 2">
    <name type="scientific">Ornithinimicrobium avium</name>
    <dbReference type="NCBI Taxonomy" id="2283195"/>
    <lineage>
        <taxon>Bacteria</taxon>
        <taxon>Bacillati</taxon>
        <taxon>Actinomycetota</taxon>
        <taxon>Actinomycetes</taxon>
        <taxon>Micrococcales</taxon>
        <taxon>Ornithinimicrobiaceae</taxon>
        <taxon>Ornithinimicrobium</taxon>
    </lineage>
</organism>